<accession>A0A6G8RWY2</accession>
<evidence type="ECO:0000313" key="3">
    <source>
        <dbReference type="Proteomes" id="UP000502297"/>
    </source>
</evidence>
<name>A0A6G8RWY2_9GAMM</name>
<dbReference type="InterPro" id="IPR057704">
    <property type="entry name" value="DUF7944"/>
</dbReference>
<dbReference type="NCBIfam" id="NF047330">
    <property type="entry name" value="MCR_0457_fam"/>
    <property type="match status" value="1"/>
</dbReference>
<dbReference type="Pfam" id="PF25642">
    <property type="entry name" value="DUF7944"/>
    <property type="match status" value="1"/>
</dbReference>
<gene>
    <name evidence="2" type="ORF">G8E00_10560</name>
</gene>
<dbReference type="RefSeq" id="WP_166224428.1">
    <property type="nucleotide sequence ID" value="NZ_CP049801.1"/>
</dbReference>
<proteinExistence type="predicted"/>
<keyword evidence="3" id="KW-1185">Reference proteome</keyword>
<sequence>MIGSITFLSINAVHADSSEQAELNQTIKEDIIASQILLEVCPAVVSNKALLQENITNFTQDALKRIVPAPSSLAELQKDAEYQALYQSAKKDSATLSAGDIKAECENALTSNEESFF</sequence>
<organism evidence="2 3">
    <name type="scientific">Acinetobacter shaoyimingii</name>
    <dbReference type="NCBI Taxonomy" id="2715164"/>
    <lineage>
        <taxon>Bacteria</taxon>
        <taxon>Pseudomonadati</taxon>
        <taxon>Pseudomonadota</taxon>
        <taxon>Gammaproteobacteria</taxon>
        <taxon>Moraxellales</taxon>
        <taxon>Moraxellaceae</taxon>
        <taxon>Acinetobacter</taxon>
    </lineage>
</organism>
<dbReference type="Proteomes" id="UP000502297">
    <property type="component" value="Chromosome"/>
</dbReference>
<evidence type="ECO:0000259" key="1">
    <source>
        <dbReference type="Pfam" id="PF25642"/>
    </source>
</evidence>
<dbReference type="EMBL" id="CP049801">
    <property type="protein sequence ID" value="QIO06360.1"/>
    <property type="molecule type" value="Genomic_DNA"/>
</dbReference>
<feature type="domain" description="DUF7944" evidence="1">
    <location>
        <begin position="28"/>
        <end position="107"/>
    </location>
</feature>
<protein>
    <recommendedName>
        <fullName evidence="1">DUF7944 domain-containing protein</fullName>
    </recommendedName>
</protein>
<reference evidence="2 3" key="1">
    <citation type="submission" date="2020-03" db="EMBL/GenBank/DDBJ databases">
        <authorList>
            <person name="Zhu W."/>
        </authorList>
    </citation>
    <scope>NUCLEOTIDE SEQUENCE [LARGE SCALE GENOMIC DNA]</scope>
    <source>
        <strain evidence="2 3">323-1</strain>
    </source>
</reference>
<dbReference type="KEGG" id="asha:G8E00_10560"/>
<dbReference type="AlphaFoldDB" id="A0A6G8RWY2"/>
<evidence type="ECO:0000313" key="2">
    <source>
        <dbReference type="EMBL" id="QIO06360.1"/>
    </source>
</evidence>